<organism evidence="1 2">
    <name type="scientific">Pseudomonas putida</name>
    <name type="common">Arthrobacter siderocapsulatus</name>
    <dbReference type="NCBI Taxonomy" id="303"/>
    <lineage>
        <taxon>Bacteria</taxon>
        <taxon>Pseudomonadati</taxon>
        <taxon>Pseudomonadota</taxon>
        <taxon>Gammaproteobacteria</taxon>
        <taxon>Pseudomonadales</taxon>
        <taxon>Pseudomonadaceae</taxon>
        <taxon>Pseudomonas</taxon>
    </lineage>
</organism>
<sequence>MLGLVCFDQQDHGFENLSLFGTKFWFVVEKGRDLFEGCSVIIIVTDWANLRSRALYLMNRLTKGAGLVQLIVDERLVQVVSLKA</sequence>
<evidence type="ECO:0000313" key="2">
    <source>
        <dbReference type="Proteomes" id="UP000237230"/>
    </source>
</evidence>
<comment type="caution">
    <text evidence="1">The sequence shown here is derived from an EMBL/GenBank/DDBJ whole genome shotgun (WGS) entry which is preliminary data.</text>
</comment>
<protein>
    <submittedName>
        <fullName evidence="1">Uncharacterized protein</fullName>
    </submittedName>
</protein>
<proteinExistence type="predicted"/>
<dbReference type="AlphaFoldDB" id="A0A2S3X4R7"/>
<reference evidence="1 2" key="2">
    <citation type="submission" date="2018-03" db="EMBL/GenBank/DDBJ databases">
        <title>Draft genome of Pseudomonas putida strain KH-21-114.</title>
        <authorList>
            <person name="Yoshizawa S."/>
            <person name="Khan N.H."/>
            <person name="Nishimura M."/>
            <person name="Chiura H.X."/>
            <person name="Ogura Y."/>
            <person name="Hayashi T."/>
            <person name="Kogure K."/>
        </authorList>
    </citation>
    <scope>NUCLEOTIDE SEQUENCE [LARGE SCALE GENOMIC DNA]</scope>
    <source>
        <strain evidence="1 2">KH-21-114</strain>
    </source>
</reference>
<dbReference type="Proteomes" id="UP000237230">
    <property type="component" value="Unassembled WGS sequence"/>
</dbReference>
<accession>A0A2S3X4R7</accession>
<dbReference type="EMBL" id="MINH01000019">
    <property type="protein sequence ID" value="POG10566.1"/>
    <property type="molecule type" value="Genomic_DNA"/>
</dbReference>
<reference evidence="1 2" key="1">
    <citation type="submission" date="2016-08" db="EMBL/GenBank/DDBJ databases">
        <authorList>
            <person name="Seilhamer J.J."/>
        </authorList>
    </citation>
    <scope>NUCLEOTIDE SEQUENCE [LARGE SCALE GENOMIC DNA]</scope>
    <source>
        <strain evidence="1 2">KH-21-114</strain>
    </source>
</reference>
<name>A0A2S3X4R7_PSEPU</name>
<evidence type="ECO:0000313" key="1">
    <source>
        <dbReference type="EMBL" id="POG10566.1"/>
    </source>
</evidence>
<gene>
    <name evidence="1" type="ORF">BGP84_12850</name>
</gene>